<name>A0A5C3N8X4_9AGAM</name>
<dbReference type="AlphaFoldDB" id="A0A5C3N8X4"/>
<dbReference type="EMBL" id="ML213508">
    <property type="protein sequence ID" value="TFK52886.1"/>
    <property type="molecule type" value="Genomic_DNA"/>
</dbReference>
<dbReference type="Proteomes" id="UP000305948">
    <property type="component" value="Unassembled WGS sequence"/>
</dbReference>
<organism evidence="1 2">
    <name type="scientific">Heliocybe sulcata</name>
    <dbReference type="NCBI Taxonomy" id="5364"/>
    <lineage>
        <taxon>Eukaryota</taxon>
        <taxon>Fungi</taxon>
        <taxon>Dikarya</taxon>
        <taxon>Basidiomycota</taxon>
        <taxon>Agaricomycotina</taxon>
        <taxon>Agaricomycetes</taxon>
        <taxon>Gloeophyllales</taxon>
        <taxon>Gloeophyllaceae</taxon>
        <taxon>Heliocybe</taxon>
    </lineage>
</organism>
<reference evidence="1 2" key="1">
    <citation type="journal article" date="2019" name="Nat. Ecol. Evol.">
        <title>Megaphylogeny resolves global patterns of mushroom evolution.</title>
        <authorList>
            <person name="Varga T."/>
            <person name="Krizsan K."/>
            <person name="Foldi C."/>
            <person name="Dima B."/>
            <person name="Sanchez-Garcia M."/>
            <person name="Sanchez-Ramirez S."/>
            <person name="Szollosi G.J."/>
            <person name="Szarkandi J.G."/>
            <person name="Papp V."/>
            <person name="Albert L."/>
            <person name="Andreopoulos W."/>
            <person name="Angelini C."/>
            <person name="Antonin V."/>
            <person name="Barry K.W."/>
            <person name="Bougher N.L."/>
            <person name="Buchanan P."/>
            <person name="Buyck B."/>
            <person name="Bense V."/>
            <person name="Catcheside P."/>
            <person name="Chovatia M."/>
            <person name="Cooper J."/>
            <person name="Damon W."/>
            <person name="Desjardin D."/>
            <person name="Finy P."/>
            <person name="Geml J."/>
            <person name="Haridas S."/>
            <person name="Hughes K."/>
            <person name="Justo A."/>
            <person name="Karasinski D."/>
            <person name="Kautmanova I."/>
            <person name="Kiss B."/>
            <person name="Kocsube S."/>
            <person name="Kotiranta H."/>
            <person name="LaButti K.M."/>
            <person name="Lechner B.E."/>
            <person name="Liimatainen K."/>
            <person name="Lipzen A."/>
            <person name="Lukacs Z."/>
            <person name="Mihaltcheva S."/>
            <person name="Morgado L.N."/>
            <person name="Niskanen T."/>
            <person name="Noordeloos M.E."/>
            <person name="Ohm R.A."/>
            <person name="Ortiz-Santana B."/>
            <person name="Ovrebo C."/>
            <person name="Racz N."/>
            <person name="Riley R."/>
            <person name="Savchenko A."/>
            <person name="Shiryaev A."/>
            <person name="Soop K."/>
            <person name="Spirin V."/>
            <person name="Szebenyi C."/>
            <person name="Tomsovsky M."/>
            <person name="Tulloss R.E."/>
            <person name="Uehling J."/>
            <person name="Grigoriev I.V."/>
            <person name="Vagvolgyi C."/>
            <person name="Papp T."/>
            <person name="Martin F.M."/>
            <person name="Miettinen O."/>
            <person name="Hibbett D.S."/>
            <person name="Nagy L.G."/>
        </authorList>
    </citation>
    <scope>NUCLEOTIDE SEQUENCE [LARGE SCALE GENOMIC DNA]</scope>
    <source>
        <strain evidence="1 2">OMC1185</strain>
    </source>
</reference>
<evidence type="ECO:0000313" key="2">
    <source>
        <dbReference type="Proteomes" id="UP000305948"/>
    </source>
</evidence>
<protein>
    <submittedName>
        <fullName evidence="1">Uncharacterized protein</fullName>
    </submittedName>
</protein>
<gene>
    <name evidence="1" type="ORF">OE88DRAFT_1643631</name>
</gene>
<sequence length="171" mass="17638">MGASASKNVQVAGIGNVVQVVTRAGGAIHPNAYILRVYNDSTESASIEILTPGGQIGIVEKTNIEPSTPEDFYVLKATYDIVIRSAGTAKTISNVSLLGDNGPAVFVSKLLSGDISGSTLAIDAGAKPVSKDALIKDFYSGDAVKAAVELGSCAPEDKLVEAIARFRGRAN</sequence>
<accession>A0A5C3N8X4</accession>
<proteinExistence type="predicted"/>
<keyword evidence="2" id="KW-1185">Reference proteome</keyword>
<dbReference type="OrthoDB" id="3229439at2759"/>
<evidence type="ECO:0000313" key="1">
    <source>
        <dbReference type="EMBL" id="TFK52886.1"/>
    </source>
</evidence>